<dbReference type="HOGENOM" id="CLU_016090_0_0_10"/>
<accession>I7A376</accession>
<feature type="domain" description="DUF5916" evidence="2">
    <location>
        <begin position="226"/>
        <end position="872"/>
    </location>
</feature>
<dbReference type="Proteomes" id="UP000009011">
    <property type="component" value="Chromosome"/>
</dbReference>
<feature type="signal peptide" evidence="1">
    <location>
        <begin position="1"/>
        <end position="18"/>
    </location>
</feature>
<gene>
    <name evidence="3" type="ordered locus">MROS_1137</name>
</gene>
<dbReference type="EMBL" id="CP003557">
    <property type="protein sequence ID" value="AFN74376.1"/>
    <property type="molecule type" value="Genomic_DNA"/>
</dbReference>
<dbReference type="CDD" id="cd09618">
    <property type="entry name" value="CBM9_like_2"/>
    <property type="match status" value="1"/>
</dbReference>
<keyword evidence="1" id="KW-0732">Signal</keyword>
<dbReference type="eggNOG" id="COG2091">
    <property type="taxonomic scope" value="Bacteria"/>
</dbReference>
<dbReference type="GO" id="GO:0016787">
    <property type="term" value="F:hydrolase activity"/>
    <property type="evidence" value="ECO:0007669"/>
    <property type="project" value="UniProtKB-KW"/>
</dbReference>
<dbReference type="RefSeq" id="WP_014855812.1">
    <property type="nucleotide sequence ID" value="NC_018178.1"/>
</dbReference>
<dbReference type="STRING" id="1191523.MROS_1137"/>
<evidence type="ECO:0000313" key="4">
    <source>
        <dbReference type="Proteomes" id="UP000009011"/>
    </source>
</evidence>
<organism evidence="3 4">
    <name type="scientific">Melioribacter roseus (strain DSM 23840 / JCM 17771 / VKM B-2668 / P3M-2)</name>
    <dbReference type="NCBI Taxonomy" id="1191523"/>
    <lineage>
        <taxon>Bacteria</taxon>
        <taxon>Pseudomonadati</taxon>
        <taxon>Ignavibacteriota</taxon>
        <taxon>Ignavibacteria</taxon>
        <taxon>Ignavibacteriales</taxon>
        <taxon>Melioribacteraceae</taxon>
        <taxon>Melioribacter</taxon>
    </lineage>
</organism>
<protein>
    <submittedName>
        <fullName evidence="3">Putative membrane associated hydrolase</fullName>
    </submittedName>
</protein>
<dbReference type="KEGG" id="mro:MROS_1137"/>
<proteinExistence type="predicted"/>
<evidence type="ECO:0000313" key="3">
    <source>
        <dbReference type="EMBL" id="AFN74376.1"/>
    </source>
</evidence>
<reference evidence="3 4" key="1">
    <citation type="journal article" date="2013" name="PLoS ONE">
        <title>Genomic analysis of Melioribacter roseus, facultatively anaerobic organotrophic bacterium representing a novel deep lineage within Bacteriodetes/Chlorobi group.</title>
        <authorList>
            <person name="Kadnikov V.V."/>
            <person name="Mardanov A.V."/>
            <person name="Podosokorskaya O.A."/>
            <person name="Gavrilov S.N."/>
            <person name="Kublanov I.V."/>
            <person name="Beletsky A.V."/>
            <person name="Bonch-Osmolovskaya E.A."/>
            <person name="Ravin N.V."/>
        </authorList>
    </citation>
    <scope>NUCLEOTIDE SEQUENCE [LARGE SCALE GENOMIC DNA]</scope>
    <source>
        <strain evidence="4">JCM 17771 / P3M-2</strain>
    </source>
</reference>
<evidence type="ECO:0000259" key="2">
    <source>
        <dbReference type="Pfam" id="PF19313"/>
    </source>
</evidence>
<dbReference type="Gene3D" id="2.60.40.1190">
    <property type="match status" value="1"/>
</dbReference>
<dbReference type="AlphaFoldDB" id="I7A376"/>
<dbReference type="InterPro" id="IPR045670">
    <property type="entry name" value="DUF5916"/>
</dbReference>
<keyword evidence="3" id="KW-0378">Hydrolase</keyword>
<keyword evidence="4" id="KW-1185">Reference proteome</keyword>
<dbReference type="Pfam" id="PF19313">
    <property type="entry name" value="DUF5916"/>
    <property type="match status" value="1"/>
</dbReference>
<feature type="chain" id="PRO_5003707073" evidence="1">
    <location>
        <begin position="19"/>
        <end position="873"/>
    </location>
</feature>
<sequence>MFSLLLILFMQIFGNNSAAPTIKAFKLENSEIQLDGRITEPAWNYLPVDNFTQRDPNEGMPASERTEVWIAYDDEYLYVAAKLYDSHPELIDASLTRKDNYILSDWFGFYVDPYNDKKSGFFFAVNAGGSVIDGILFNDSWDDDTWDGVWEAQTSLEDFGWSVEMKIPFSQLRFKEQNKMKWGVNFAREIKRKNERSYLVMVPKNESGFVSHFATLEGINGVKPKQRIELLPYLLQKSQFLVHDAGDPFYKSNQFKTSAGADVKLGIGSNLNMNLTINPDFGQVEVDPAVINLSAFESYFREKRPFFVEGADLFYFGIGGSNSNWNFNFGWPELFYSRRIGKSPTGDLPDDYDYADYPGETRILGAAKISGKIDQSTSIGAVSALTERTFARIYSNNNISELEVEPLAHYGVLRVKREFNRGNQSLGLMVTSVNRDLHENNLGDQLSKQAYTVGLDGWSFLDDDKQYVLSGAFAGSYVDGTKEYLINLQERPHRYFQRPDASFARIDSNRTSLAGYFGRLMLNKQHGNFYFNTAIGAASPGFEHNDLGFQWLADRLNGHVVLGYRWYEPAKIFREKFIYAAHARSFDYDGNLLANFLWFRSGGTFHNYYNVRLSGHYSFEKYTKTLTRGGPLAIDPANYSVRVSFSTDNRKEVALDFDYDYSADVAGGKSTELQLEVDWKPTPQINFIFEQEYRFGYETRQWIDSFDDPTAAATYNKRYVFGKIKQNVLSANIRLNWTFTPTLSLQLYLQPFFAVGKYSEFKELARPGTDDFIIYTHVRYDNEDDIYYIDPDGNGDTEELSFENPDFNYKSLRGNAVLRWEFVPGSVFYFVWSHNQTNYDYAGNFDLSRDIKSLWRSTGDDIFLIKFSYWINI</sequence>
<dbReference type="SUPFAM" id="SSF49344">
    <property type="entry name" value="CBD9-like"/>
    <property type="match status" value="1"/>
</dbReference>
<dbReference type="OrthoDB" id="9786766at2"/>
<name>I7A376_MELRP</name>
<evidence type="ECO:0000256" key="1">
    <source>
        <dbReference type="SAM" id="SignalP"/>
    </source>
</evidence>